<dbReference type="InterPro" id="IPR013406">
    <property type="entry name" value="CHP02574_addiction_mod"/>
</dbReference>
<protein>
    <submittedName>
        <fullName evidence="1">Addiction module protein</fullName>
    </submittedName>
</protein>
<name>A0ABV8SU18_9GAMM</name>
<organism evidence="1 2">
    <name type="scientific">Steroidobacter flavus</name>
    <dbReference type="NCBI Taxonomy" id="1842136"/>
    <lineage>
        <taxon>Bacteria</taxon>
        <taxon>Pseudomonadati</taxon>
        <taxon>Pseudomonadota</taxon>
        <taxon>Gammaproteobacteria</taxon>
        <taxon>Steroidobacterales</taxon>
        <taxon>Steroidobacteraceae</taxon>
        <taxon>Steroidobacter</taxon>
    </lineage>
</organism>
<comment type="caution">
    <text evidence="1">The sequence shown here is derived from an EMBL/GenBank/DDBJ whole genome shotgun (WGS) entry which is preliminary data.</text>
</comment>
<keyword evidence="2" id="KW-1185">Reference proteome</keyword>
<dbReference type="Pfam" id="PF09720">
    <property type="entry name" value="Unstab_antitox"/>
    <property type="match status" value="1"/>
</dbReference>
<proteinExistence type="predicted"/>
<sequence>MARAISEIEREIRSLDRPAQERLLRALLEELDGPADMDADRAWLEEIQRRSAEFDAGLVKAIPAEEVFERARARLKK</sequence>
<accession>A0ABV8SU18</accession>
<evidence type="ECO:0000313" key="2">
    <source>
        <dbReference type="Proteomes" id="UP001595904"/>
    </source>
</evidence>
<dbReference type="RefSeq" id="WP_380599162.1">
    <property type="nucleotide sequence ID" value="NZ_JBHSDU010000003.1"/>
</dbReference>
<gene>
    <name evidence="1" type="ORF">ACFPN2_18595</name>
</gene>
<dbReference type="EMBL" id="JBHSDU010000003">
    <property type="protein sequence ID" value="MFC4311113.1"/>
    <property type="molecule type" value="Genomic_DNA"/>
</dbReference>
<dbReference type="NCBIfam" id="TIGR02574">
    <property type="entry name" value="stabl_TIGR02574"/>
    <property type="match status" value="1"/>
</dbReference>
<reference evidence="2" key="1">
    <citation type="journal article" date="2019" name="Int. J. Syst. Evol. Microbiol.">
        <title>The Global Catalogue of Microorganisms (GCM) 10K type strain sequencing project: providing services to taxonomists for standard genome sequencing and annotation.</title>
        <authorList>
            <consortium name="The Broad Institute Genomics Platform"/>
            <consortium name="The Broad Institute Genome Sequencing Center for Infectious Disease"/>
            <person name="Wu L."/>
            <person name="Ma J."/>
        </authorList>
    </citation>
    <scope>NUCLEOTIDE SEQUENCE [LARGE SCALE GENOMIC DNA]</scope>
    <source>
        <strain evidence="2">CGMCC 1.10759</strain>
    </source>
</reference>
<evidence type="ECO:0000313" key="1">
    <source>
        <dbReference type="EMBL" id="MFC4311113.1"/>
    </source>
</evidence>
<dbReference type="Proteomes" id="UP001595904">
    <property type="component" value="Unassembled WGS sequence"/>
</dbReference>